<dbReference type="Pfam" id="PF01168">
    <property type="entry name" value="Ala_racemase_N"/>
    <property type="match status" value="1"/>
</dbReference>
<evidence type="ECO:0000313" key="6">
    <source>
        <dbReference type="Proteomes" id="UP000245942"/>
    </source>
</evidence>
<feature type="domain" description="Alanine racemase N-terminal" evidence="4">
    <location>
        <begin position="11"/>
        <end position="253"/>
    </location>
</feature>
<keyword evidence="1 2" id="KW-0663">Pyridoxal phosphate</keyword>
<feature type="non-terminal residue" evidence="5">
    <location>
        <position position="1"/>
    </location>
</feature>
<dbReference type="GeneID" id="37011575"/>
<evidence type="ECO:0000256" key="2">
    <source>
        <dbReference type="PIRSR" id="PIRSR004848-1"/>
    </source>
</evidence>
<comment type="similarity">
    <text evidence="3">Belongs to the pyridoxal phosphate-binding protein YggS/PROSC family.</text>
</comment>
<name>A0A316U880_9BASI</name>
<dbReference type="STRING" id="1684307.A0A316U880"/>
<dbReference type="SUPFAM" id="SSF51419">
    <property type="entry name" value="PLP-binding barrel"/>
    <property type="match status" value="1"/>
</dbReference>
<reference evidence="5 6" key="1">
    <citation type="journal article" date="2018" name="Mol. Biol. Evol.">
        <title>Broad Genomic Sampling Reveals a Smut Pathogenic Ancestry of the Fungal Clade Ustilaginomycotina.</title>
        <authorList>
            <person name="Kijpornyongpan T."/>
            <person name="Mondo S.J."/>
            <person name="Barry K."/>
            <person name="Sandor L."/>
            <person name="Lee J."/>
            <person name="Lipzen A."/>
            <person name="Pangilinan J."/>
            <person name="LaButti K."/>
            <person name="Hainaut M."/>
            <person name="Henrissat B."/>
            <person name="Grigoriev I.V."/>
            <person name="Spatafora J.W."/>
            <person name="Aime M.C."/>
        </authorList>
    </citation>
    <scope>NUCLEOTIDE SEQUENCE [LARGE SCALE GENOMIC DNA]</scope>
    <source>
        <strain evidence="5 6">MCA 4718</strain>
    </source>
</reference>
<dbReference type="PANTHER" id="PTHR10146">
    <property type="entry name" value="PROLINE SYNTHETASE CO-TRANSCRIBED BACTERIAL HOMOLOG PROTEIN"/>
    <property type="match status" value="1"/>
</dbReference>
<dbReference type="AlphaFoldDB" id="A0A316U880"/>
<evidence type="ECO:0000256" key="3">
    <source>
        <dbReference type="RuleBase" id="RU004514"/>
    </source>
</evidence>
<feature type="non-terminal residue" evidence="5">
    <location>
        <position position="264"/>
    </location>
</feature>
<accession>A0A316U880</accession>
<protein>
    <recommendedName>
        <fullName evidence="4">Alanine racemase N-terminal domain-containing protein</fullName>
    </recommendedName>
</protein>
<dbReference type="EMBL" id="KZ819326">
    <property type="protein sequence ID" value="PWN21054.1"/>
    <property type="molecule type" value="Genomic_DNA"/>
</dbReference>
<dbReference type="Gene3D" id="3.20.20.10">
    <property type="entry name" value="Alanine racemase"/>
    <property type="match status" value="1"/>
</dbReference>
<dbReference type="InterPro" id="IPR011078">
    <property type="entry name" value="PyrdxlP_homeostasis"/>
</dbReference>
<proteinExistence type="inferred from homology"/>
<comment type="cofactor">
    <cofactor evidence="2">
        <name>pyridoxal 5'-phosphate</name>
        <dbReference type="ChEBI" id="CHEBI:597326"/>
    </cofactor>
</comment>
<dbReference type="CDD" id="cd06822">
    <property type="entry name" value="PLPDE_III_YBL036c_euk"/>
    <property type="match status" value="1"/>
</dbReference>
<sequence length="264" mass="28457">QAEDVSSRIESVKYRVEEASKAAGRSQIPRLVAVSKLHPPSSILAAYIHAKQTHFGENYVQEMVDKAKVLPRDIRWHFVGGMQSNKGKMLASVPNLYLLETLDSIKAANVLEKALASPDAIERDEPLRVYLQVNTSGEDVKSGLPPLTQEAGGTEDGEGHSLLELAKHVVISCPNLVFSGLMTIGSAANSSARAAATNRDEALRANPDFAKLHESRRHGGLELSMGMTADFPVAIAAGSDNVRIGTDCFGVRPSTREEAKKAME</sequence>
<dbReference type="PIRSF" id="PIRSF004848">
    <property type="entry name" value="YBL036c_PLPDEIII"/>
    <property type="match status" value="1"/>
</dbReference>
<dbReference type="RefSeq" id="XP_025348214.1">
    <property type="nucleotide sequence ID" value="XM_025489841.1"/>
</dbReference>
<dbReference type="NCBIfam" id="TIGR00044">
    <property type="entry name" value="YggS family pyridoxal phosphate-dependent enzyme"/>
    <property type="match status" value="1"/>
</dbReference>
<feature type="modified residue" description="N6-(pyridoxal phosphate)lysine" evidence="2">
    <location>
        <position position="36"/>
    </location>
</feature>
<dbReference type="GO" id="GO:0030170">
    <property type="term" value="F:pyridoxal phosphate binding"/>
    <property type="evidence" value="ECO:0007669"/>
    <property type="project" value="InterPro"/>
</dbReference>
<gene>
    <name evidence="5" type="ORF">BCV69DRAFT_232505</name>
</gene>
<keyword evidence="6" id="KW-1185">Reference proteome</keyword>
<evidence type="ECO:0000256" key="1">
    <source>
        <dbReference type="ARBA" id="ARBA00022898"/>
    </source>
</evidence>
<dbReference type="InterPro" id="IPR029066">
    <property type="entry name" value="PLP-binding_barrel"/>
</dbReference>
<evidence type="ECO:0000313" key="5">
    <source>
        <dbReference type="EMBL" id="PWN21054.1"/>
    </source>
</evidence>
<organism evidence="5 6">
    <name type="scientific">Pseudomicrostroma glucosiphilum</name>
    <dbReference type="NCBI Taxonomy" id="1684307"/>
    <lineage>
        <taxon>Eukaryota</taxon>
        <taxon>Fungi</taxon>
        <taxon>Dikarya</taxon>
        <taxon>Basidiomycota</taxon>
        <taxon>Ustilaginomycotina</taxon>
        <taxon>Exobasidiomycetes</taxon>
        <taxon>Microstromatales</taxon>
        <taxon>Microstromatales incertae sedis</taxon>
        <taxon>Pseudomicrostroma</taxon>
    </lineage>
</organism>
<dbReference type="InterPro" id="IPR001608">
    <property type="entry name" value="Ala_racemase_N"/>
</dbReference>
<evidence type="ECO:0000259" key="4">
    <source>
        <dbReference type="Pfam" id="PF01168"/>
    </source>
</evidence>
<dbReference type="OrthoDB" id="10264196at2759"/>
<dbReference type="HAMAP" id="MF_02087">
    <property type="entry name" value="PLP_homeostasis"/>
    <property type="match status" value="1"/>
</dbReference>
<dbReference type="PANTHER" id="PTHR10146:SF14">
    <property type="entry name" value="PYRIDOXAL PHOSPHATE HOMEOSTASIS PROTEIN"/>
    <property type="match status" value="1"/>
</dbReference>
<dbReference type="Proteomes" id="UP000245942">
    <property type="component" value="Unassembled WGS sequence"/>
</dbReference>